<dbReference type="EMBL" id="JAYRBN010000066">
    <property type="protein sequence ID" value="KAL2736107.1"/>
    <property type="molecule type" value="Genomic_DNA"/>
</dbReference>
<sequence length="68" mass="7979">MYNIQYIFIIYLSNVNLIHLYYSPGYPETLLEAVEQYQPKCPSILSLDQKTLDYSDSTFSIPMYDEQG</sequence>
<evidence type="ECO:0000313" key="1">
    <source>
        <dbReference type="EMBL" id="KAL2736107.1"/>
    </source>
</evidence>
<accession>A0ABD2BTK2</accession>
<dbReference type="AlphaFoldDB" id="A0ABD2BTK2"/>
<name>A0ABD2BTK2_VESMC</name>
<gene>
    <name evidence="1" type="ORF">V1477_012616</name>
</gene>
<comment type="caution">
    <text evidence="1">The sequence shown here is derived from an EMBL/GenBank/DDBJ whole genome shotgun (WGS) entry which is preliminary data.</text>
</comment>
<reference evidence="1 2" key="1">
    <citation type="journal article" date="2024" name="Ann. Entomol. Soc. Am.">
        <title>Genomic analyses of the southern and eastern yellowjacket wasps (Hymenoptera: Vespidae) reveal evolutionary signatures of social life.</title>
        <authorList>
            <person name="Catto M.A."/>
            <person name="Caine P.B."/>
            <person name="Orr S.E."/>
            <person name="Hunt B.G."/>
            <person name="Goodisman M.A.D."/>
        </authorList>
    </citation>
    <scope>NUCLEOTIDE SEQUENCE [LARGE SCALE GENOMIC DNA]</scope>
    <source>
        <strain evidence="1">232</strain>
        <tissue evidence="1">Head and thorax</tissue>
    </source>
</reference>
<proteinExistence type="predicted"/>
<organism evidence="1 2">
    <name type="scientific">Vespula maculifrons</name>
    <name type="common">Eastern yellow jacket</name>
    <name type="synonym">Wasp</name>
    <dbReference type="NCBI Taxonomy" id="7453"/>
    <lineage>
        <taxon>Eukaryota</taxon>
        <taxon>Metazoa</taxon>
        <taxon>Ecdysozoa</taxon>
        <taxon>Arthropoda</taxon>
        <taxon>Hexapoda</taxon>
        <taxon>Insecta</taxon>
        <taxon>Pterygota</taxon>
        <taxon>Neoptera</taxon>
        <taxon>Endopterygota</taxon>
        <taxon>Hymenoptera</taxon>
        <taxon>Apocrita</taxon>
        <taxon>Aculeata</taxon>
        <taxon>Vespoidea</taxon>
        <taxon>Vespidae</taxon>
        <taxon>Vespinae</taxon>
        <taxon>Vespula</taxon>
    </lineage>
</organism>
<keyword evidence="2" id="KW-1185">Reference proteome</keyword>
<evidence type="ECO:0000313" key="2">
    <source>
        <dbReference type="Proteomes" id="UP001607303"/>
    </source>
</evidence>
<protein>
    <submittedName>
        <fullName evidence="1">Sperm-associated antigen 6-like isoform X2</fullName>
    </submittedName>
</protein>
<dbReference type="Proteomes" id="UP001607303">
    <property type="component" value="Unassembled WGS sequence"/>
</dbReference>